<dbReference type="Pfam" id="PF12727">
    <property type="entry name" value="PBP_like"/>
    <property type="match status" value="1"/>
</dbReference>
<gene>
    <name evidence="4" type="primary">yvgK</name>
    <name evidence="5" type="ORF">BN1095_480101</name>
    <name evidence="3" type="ORF">BN1096_310104</name>
    <name evidence="4" type="ORF">BN1097_320103</name>
</gene>
<accession>A0A069A4M2</accession>
<dbReference type="InterPro" id="IPR010093">
    <property type="entry name" value="SinI_DNA-bd"/>
</dbReference>
<dbReference type="Pfam" id="PF12728">
    <property type="entry name" value="HTH_17"/>
    <property type="match status" value="1"/>
</dbReference>
<sequence length="309" mass="34676">MDSLSSLTPVEVAELLKITKNTVYELIKRGELPSYKVGKKIRVDTKDVEEYINSQKTGKVKDTHFNNKNIDINNNFKIIISGQDVILDILARSVEKKLDGISTFRSYIGSYNALYELYNGRVSIASSHLWDFETDEYNSTFVKKLLPGIPCVLINLAYRMQGFYVAKGNPKEITTWDDLTKPSITIVNREKGSGTRVLLDGKLRLLNFNGKHIKGYDNEELSHLGVASTVSRGIADVGLGNEKAALQVNNIDFIPLHKERYDLVIKKEDLQNPVYQTIINIINSPEFKAELQGLGGYDLTDTGKTIAKV</sequence>
<dbReference type="SUPFAM" id="SSF46955">
    <property type="entry name" value="Putative DNA-binding domain"/>
    <property type="match status" value="1"/>
</dbReference>
<feature type="domain" description="Helix-turn-helix" evidence="2">
    <location>
        <begin position="7"/>
        <end position="55"/>
    </location>
</feature>
<dbReference type="PANTHER" id="PTHR38431">
    <property type="entry name" value="BLL2305 PROTEIN"/>
    <property type="match status" value="1"/>
</dbReference>
<dbReference type="EMBL" id="LK933160">
    <property type="protein sequence ID" value="CDT45345.1"/>
    <property type="molecule type" value="Genomic_DNA"/>
</dbReference>
<evidence type="ECO:0000259" key="2">
    <source>
        <dbReference type="Pfam" id="PF12728"/>
    </source>
</evidence>
<dbReference type="InterPro" id="IPR024370">
    <property type="entry name" value="PBP_domain"/>
</dbReference>
<dbReference type="EMBL" id="LK932482">
    <property type="protein sequence ID" value="CDS84358.1"/>
    <property type="molecule type" value="Genomic_DNA"/>
</dbReference>
<evidence type="ECO:0000313" key="5">
    <source>
        <dbReference type="EMBL" id="CDT45345.1"/>
    </source>
</evidence>
<feature type="domain" description="PBP" evidence="1">
    <location>
        <begin position="92"/>
        <end position="282"/>
    </location>
</feature>
<reference evidence="3" key="1">
    <citation type="submission" date="2014-07" db="EMBL/GenBank/DDBJ databases">
        <authorList>
            <person name="Monot Marc"/>
        </authorList>
    </citation>
    <scope>NUCLEOTIDE SEQUENCE</scope>
    <source>
        <strain evidence="5">7032989</strain>
        <strain evidence="4">7032994</strain>
    </source>
</reference>
<organism evidence="3">
    <name type="scientific">Clostridioides difficile</name>
    <name type="common">Peptoclostridium difficile</name>
    <dbReference type="NCBI Taxonomy" id="1496"/>
    <lineage>
        <taxon>Bacteria</taxon>
        <taxon>Bacillati</taxon>
        <taxon>Bacillota</taxon>
        <taxon>Clostridia</taxon>
        <taxon>Peptostreptococcales</taxon>
        <taxon>Peptostreptococcaceae</taxon>
        <taxon>Clostridioides</taxon>
    </lineage>
</organism>
<name>A0A069A4M2_CLODI</name>
<dbReference type="EMBL" id="LK932368">
    <property type="protein sequence ID" value="CDS84791.1"/>
    <property type="molecule type" value="Genomic_DNA"/>
</dbReference>
<dbReference type="AlphaFoldDB" id="A0A069A4M2"/>
<evidence type="ECO:0000313" key="4">
    <source>
        <dbReference type="EMBL" id="CDS84791.1"/>
    </source>
</evidence>
<evidence type="ECO:0000313" key="3">
    <source>
        <dbReference type="EMBL" id="CDS84358.1"/>
    </source>
</evidence>
<dbReference type="SUPFAM" id="SSF53850">
    <property type="entry name" value="Periplasmic binding protein-like II"/>
    <property type="match status" value="1"/>
</dbReference>
<dbReference type="PANTHER" id="PTHR38431:SF1">
    <property type="entry name" value="BLL2305 PROTEIN"/>
    <property type="match status" value="1"/>
</dbReference>
<proteinExistence type="predicted"/>
<dbReference type="GO" id="GO:0003677">
    <property type="term" value="F:DNA binding"/>
    <property type="evidence" value="ECO:0007669"/>
    <property type="project" value="InterPro"/>
</dbReference>
<dbReference type="InterPro" id="IPR041657">
    <property type="entry name" value="HTH_17"/>
</dbReference>
<dbReference type="InterPro" id="IPR009061">
    <property type="entry name" value="DNA-bd_dom_put_sf"/>
</dbReference>
<dbReference type="Gene3D" id="3.40.190.10">
    <property type="entry name" value="Periplasmic binding protein-like II"/>
    <property type="match status" value="1"/>
</dbReference>
<evidence type="ECO:0000259" key="1">
    <source>
        <dbReference type="Pfam" id="PF12727"/>
    </source>
</evidence>
<dbReference type="RefSeq" id="WP_021366295.1">
    <property type="nucleotide sequence ID" value="NZ_BBYB01000201.1"/>
</dbReference>
<protein>
    <submittedName>
        <fullName evidence="4">Putative molybdate binding regulator</fullName>
    </submittedName>
</protein>
<dbReference type="NCBIfam" id="TIGR01764">
    <property type="entry name" value="excise"/>
    <property type="match status" value="1"/>
</dbReference>